<dbReference type="PANTHER" id="PTHR31482">
    <property type="entry name" value="ESTS AU081301(E20138)"/>
    <property type="match status" value="1"/>
</dbReference>
<name>A0A816JRS4_BRANA</name>
<feature type="compositionally biased region" description="Basic and acidic residues" evidence="1">
    <location>
        <begin position="1"/>
        <end position="14"/>
    </location>
</feature>
<dbReference type="EMBL" id="HG994368">
    <property type="protein sequence ID" value="CAF1870583.1"/>
    <property type="molecule type" value="Genomic_DNA"/>
</dbReference>
<reference evidence="2" key="1">
    <citation type="submission" date="2021-01" db="EMBL/GenBank/DDBJ databases">
        <authorList>
            <consortium name="Genoscope - CEA"/>
            <person name="William W."/>
        </authorList>
    </citation>
    <scope>NUCLEOTIDE SEQUENCE</scope>
</reference>
<feature type="region of interest" description="Disordered" evidence="1">
    <location>
        <begin position="1"/>
        <end position="23"/>
    </location>
</feature>
<proteinExistence type="predicted"/>
<protein>
    <submittedName>
        <fullName evidence="2">(rape) hypothetical protein</fullName>
    </submittedName>
</protein>
<dbReference type="PANTHER" id="PTHR31482:SF17">
    <property type="entry name" value="F-BOX DOMAIN-CONTAINING PROTEIN"/>
    <property type="match status" value="1"/>
</dbReference>
<dbReference type="AlphaFoldDB" id="A0A816JRS4"/>
<evidence type="ECO:0000256" key="1">
    <source>
        <dbReference type="SAM" id="MobiDB-lite"/>
    </source>
</evidence>
<sequence>MRERSSLGETHGEEMGETNGCCSDSRVEISCHVSMLMGRPSCGGRRRRSSSSSPVAIDSVMYWYSNLESGKFWVCAQVKQRNPLYVGLGISYYDAKV</sequence>
<evidence type="ECO:0000313" key="2">
    <source>
        <dbReference type="EMBL" id="CAF1870583.1"/>
    </source>
</evidence>
<accession>A0A816JRS4</accession>
<organism evidence="2">
    <name type="scientific">Brassica napus</name>
    <name type="common">Rape</name>
    <dbReference type="NCBI Taxonomy" id="3708"/>
    <lineage>
        <taxon>Eukaryota</taxon>
        <taxon>Viridiplantae</taxon>
        <taxon>Streptophyta</taxon>
        <taxon>Embryophyta</taxon>
        <taxon>Tracheophyta</taxon>
        <taxon>Spermatophyta</taxon>
        <taxon>Magnoliopsida</taxon>
        <taxon>eudicotyledons</taxon>
        <taxon>Gunneridae</taxon>
        <taxon>Pentapetalae</taxon>
        <taxon>rosids</taxon>
        <taxon>malvids</taxon>
        <taxon>Brassicales</taxon>
        <taxon>Brassicaceae</taxon>
        <taxon>Brassiceae</taxon>
        <taxon>Brassica</taxon>
    </lineage>
</organism>
<dbReference type="Proteomes" id="UP001295469">
    <property type="component" value="Chromosome C04"/>
</dbReference>
<gene>
    <name evidence="2" type="ORF">DARMORV10_C04P68810.1</name>
</gene>